<dbReference type="EMBL" id="ML996347">
    <property type="protein sequence ID" value="KAF2727201.1"/>
    <property type="molecule type" value="Genomic_DNA"/>
</dbReference>
<dbReference type="AlphaFoldDB" id="A0A9P4UVT7"/>
<evidence type="ECO:0008006" key="3">
    <source>
        <dbReference type="Google" id="ProtNLM"/>
    </source>
</evidence>
<protein>
    <recommendedName>
        <fullName evidence="3">NAD(P)-binding domain-containing protein</fullName>
    </recommendedName>
</protein>
<organism evidence="1 2">
    <name type="scientific">Polyplosphaeria fusca</name>
    <dbReference type="NCBI Taxonomy" id="682080"/>
    <lineage>
        <taxon>Eukaryota</taxon>
        <taxon>Fungi</taxon>
        <taxon>Dikarya</taxon>
        <taxon>Ascomycota</taxon>
        <taxon>Pezizomycotina</taxon>
        <taxon>Dothideomycetes</taxon>
        <taxon>Pleosporomycetidae</taxon>
        <taxon>Pleosporales</taxon>
        <taxon>Tetraplosphaeriaceae</taxon>
        <taxon>Polyplosphaeria</taxon>
    </lineage>
</organism>
<dbReference type="GO" id="GO:0005737">
    <property type="term" value="C:cytoplasm"/>
    <property type="evidence" value="ECO:0007669"/>
    <property type="project" value="TreeGrafter"/>
</dbReference>
<evidence type="ECO:0000313" key="2">
    <source>
        <dbReference type="Proteomes" id="UP000799444"/>
    </source>
</evidence>
<dbReference type="SUPFAM" id="SSF51735">
    <property type="entry name" value="NAD(P)-binding Rossmann-fold domains"/>
    <property type="match status" value="1"/>
</dbReference>
<dbReference type="Proteomes" id="UP000799444">
    <property type="component" value="Unassembled WGS sequence"/>
</dbReference>
<keyword evidence="2" id="KW-1185">Reference proteome</keyword>
<dbReference type="PANTHER" id="PTHR48079">
    <property type="entry name" value="PROTEIN YEEZ"/>
    <property type="match status" value="1"/>
</dbReference>
<accession>A0A9P4UVT7</accession>
<sequence length="238" mass="25988">MSTSEKVFIIGPGFIGWNVLDLLIEEGYTVSSLITIHTATISHLPSVSSVLTGLHHRASTDQPIISIHTSGPSVLDSLSPSVHKPPLIYTSTSSSPITASPLQPCTAIDLTIIRVRRLAHTHQIAIMIPPGFKARHKRLTIQIPTITRFALQRGWVGHVGKGLGVESQIHVLDLARAYIVLLHHMEVSSPTVFQANPCFFCENGKEFSWKEVAEEVGRALEARGLIADAQPREFGRGD</sequence>
<dbReference type="GO" id="GO:0004029">
    <property type="term" value="F:aldehyde dehydrogenase (NAD+) activity"/>
    <property type="evidence" value="ECO:0007669"/>
    <property type="project" value="TreeGrafter"/>
</dbReference>
<dbReference type="InterPro" id="IPR036291">
    <property type="entry name" value="NAD(P)-bd_dom_sf"/>
</dbReference>
<dbReference type="Gene3D" id="3.40.50.720">
    <property type="entry name" value="NAD(P)-binding Rossmann-like Domain"/>
    <property type="match status" value="1"/>
</dbReference>
<proteinExistence type="predicted"/>
<evidence type="ECO:0000313" key="1">
    <source>
        <dbReference type="EMBL" id="KAF2727201.1"/>
    </source>
</evidence>
<comment type="caution">
    <text evidence="1">The sequence shown here is derived from an EMBL/GenBank/DDBJ whole genome shotgun (WGS) entry which is preliminary data.</text>
</comment>
<name>A0A9P4UVT7_9PLEO</name>
<dbReference type="InterPro" id="IPR051783">
    <property type="entry name" value="NAD(P)-dependent_oxidoreduct"/>
</dbReference>
<reference evidence="1" key="1">
    <citation type="journal article" date="2020" name="Stud. Mycol.">
        <title>101 Dothideomycetes genomes: a test case for predicting lifestyles and emergence of pathogens.</title>
        <authorList>
            <person name="Haridas S."/>
            <person name="Albert R."/>
            <person name="Binder M."/>
            <person name="Bloem J."/>
            <person name="Labutti K."/>
            <person name="Salamov A."/>
            <person name="Andreopoulos B."/>
            <person name="Baker S."/>
            <person name="Barry K."/>
            <person name="Bills G."/>
            <person name="Bluhm B."/>
            <person name="Cannon C."/>
            <person name="Castanera R."/>
            <person name="Culley D."/>
            <person name="Daum C."/>
            <person name="Ezra D."/>
            <person name="Gonzalez J."/>
            <person name="Henrissat B."/>
            <person name="Kuo A."/>
            <person name="Liang C."/>
            <person name="Lipzen A."/>
            <person name="Lutzoni F."/>
            <person name="Magnuson J."/>
            <person name="Mondo S."/>
            <person name="Nolan M."/>
            <person name="Ohm R."/>
            <person name="Pangilinan J."/>
            <person name="Park H.-J."/>
            <person name="Ramirez L."/>
            <person name="Alfaro M."/>
            <person name="Sun H."/>
            <person name="Tritt A."/>
            <person name="Yoshinaga Y."/>
            <person name="Zwiers L.-H."/>
            <person name="Turgeon B."/>
            <person name="Goodwin S."/>
            <person name="Spatafora J."/>
            <person name="Crous P."/>
            <person name="Grigoriev I."/>
        </authorList>
    </citation>
    <scope>NUCLEOTIDE SEQUENCE</scope>
    <source>
        <strain evidence="1">CBS 125425</strain>
    </source>
</reference>
<dbReference type="PANTHER" id="PTHR48079:SF6">
    <property type="entry name" value="NAD(P)-BINDING DOMAIN-CONTAINING PROTEIN-RELATED"/>
    <property type="match status" value="1"/>
</dbReference>
<dbReference type="OrthoDB" id="2130169at2759"/>
<gene>
    <name evidence="1" type="ORF">EJ04DRAFT_582192</name>
</gene>